<keyword evidence="5" id="KW-1185">Reference proteome</keyword>
<dbReference type="InterPro" id="IPR009006">
    <property type="entry name" value="Ala_racemase/Decarboxylase_C"/>
</dbReference>
<dbReference type="InterPro" id="IPR022644">
    <property type="entry name" value="De-COase2_N"/>
</dbReference>
<evidence type="ECO:0000313" key="5">
    <source>
        <dbReference type="Proteomes" id="UP001403385"/>
    </source>
</evidence>
<dbReference type="Gene3D" id="3.20.20.10">
    <property type="entry name" value="Alanine racemase"/>
    <property type="match status" value="1"/>
</dbReference>
<dbReference type="AlphaFoldDB" id="A0AAW9SB38"/>
<evidence type="ECO:0000313" key="4">
    <source>
        <dbReference type="EMBL" id="MEN7550657.1"/>
    </source>
</evidence>
<gene>
    <name evidence="4" type="ORF">AAG747_22245</name>
</gene>
<dbReference type="Proteomes" id="UP001403385">
    <property type="component" value="Unassembled WGS sequence"/>
</dbReference>
<feature type="domain" description="Orn/DAP/Arg decarboxylase 2 N-terminal" evidence="3">
    <location>
        <begin position="62"/>
        <end position="310"/>
    </location>
</feature>
<dbReference type="EMBL" id="JBDKWZ010000015">
    <property type="protein sequence ID" value="MEN7550657.1"/>
    <property type="molecule type" value="Genomic_DNA"/>
</dbReference>
<dbReference type="Pfam" id="PF02784">
    <property type="entry name" value="Orn_Arg_deC_N"/>
    <property type="match status" value="1"/>
</dbReference>
<name>A0AAW9SB38_9BACT</name>
<evidence type="ECO:0000256" key="1">
    <source>
        <dbReference type="ARBA" id="ARBA00001933"/>
    </source>
</evidence>
<proteinExistence type="predicted"/>
<accession>A0AAW9SB38</accession>
<evidence type="ECO:0000259" key="3">
    <source>
        <dbReference type="Pfam" id="PF02784"/>
    </source>
</evidence>
<dbReference type="SUPFAM" id="SSF51419">
    <property type="entry name" value="PLP-binding barrel"/>
    <property type="match status" value="1"/>
</dbReference>
<evidence type="ECO:0000256" key="2">
    <source>
        <dbReference type="ARBA" id="ARBA00022898"/>
    </source>
</evidence>
<comment type="caution">
    <text evidence="4">The sequence shown here is derived from an EMBL/GenBank/DDBJ whole genome shotgun (WGS) entry which is preliminary data.</text>
</comment>
<comment type="cofactor">
    <cofactor evidence="1">
        <name>pyridoxal 5'-phosphate</name>
        <dbReference type="ChEBI" id="CHEBI:597326"/>
    </cofactor>
</comment>
<dbReference type="GO" id="GO:0006527">
    <property type="term" value="P:L-arginine catabolic process"/>
    <property type="evidence" value="ECO:0007669"/>
    <property type="project" value="InterPro"/>
</dbReference>
<dbReference type="InterPro" id="IPR002985">
    <property type="entry name" value="Arg_decrbxlase"/>
</dbReference>
<dbReference type="InterPro" id="IPR029066">
    <property type="entry name" value="PLP-binding_barrel"/>
</dbReference>
<dbReference type="PANTHER" id="PTHR43295:SF9">
    <property type="entry name" value="BIOSYNTHETIC ARGININE DECARBOXYLASE"/>
    <property type="match status" value="1"/>
</dbReference>
<keyword evidence="2" id="KW-0663">Pyridoxal phosphate</keyword>
<dbReference type="RefSeq" id="WP_346823439.1">
    <property type="nucleotide sequence ID" value="NZ_JBDKWZ010000015.1"/>
</dbReference>
<dbReference type="GO" id="GO:0008295">
    <property type="term" value="P:spermidine biosynthetic process"/>
    <property type="evidence" value="ECO:0007669"/>
    <property type="project" value="InterPro"/>
</dbReference>
<protein>
    <submittedName>
        <fullName evidence="4">Arginine decarboxylase</fullName>
    </submittedName>
</protein>
<dbReference type="GO" id="GO:0008792">
    <property type="term" value="F:arginine decarboxylase activity"/>
    <property type="evidence" value="ECO:0007669"/>
    <property type="project" value="InterPro"/>
</dbReference>
<dbReference type="SUPFAM" id="SSF50621">
    <property type="entry name" value="Alanine racemase C-terminal domain-like"/>
    <property type="match status" value="1"/>
</dbReference>
<organism evidence="4 5">
    <name type="scientific">Rapidithrix thailandica</name>
    <dbReference type="NCBI Taxonomy" id="413964"/>
    <lineage>
        <taxon>Bacteria</taxon>
        <taxon>Pseudomonadati</taxon>
        <taxon>Bacteroidota</taxon>
        <taxon>Cytophagia</taxon>
        <taxon>Cytophagales</taxon>
        <taxon>Flammeovirgaceae</taxon>
        <taxon>Rapidithrix</taxon>
    </lineage>
</organism>
<dbReference type="PANTHER" id="PTHR43295">
    <property type="entry name" value="ARGININE DECARBOXYLASE"/>
    <property type="match status" value="1"/>
</dbReference>
<dbReference type="Gene3D" id="2.40.37.10">
    <property type="entry name" value="Lyase, Ornithine Decarboxylase, Chain A, domain 1"/>
    <property type="match status" value="1"/>
</dbReference>
<reference evidence="4 5" key="1">
    <citation type="submission" date="2024-04" db="EMBL/GenBank/DDBJ databases">
        <title>Novel genus in family Flammeovirgaceae.</title>
        <authorList>
            <person name="Nguyen T.H."/>
            <person name="Vuong T.Q."/>
            <person name="Le H."/>
            <person name="Kim S.-G."/>
        </authorList>
    </citation>
    <scope>NUCLEOTIDE SEQUENCE [LARGE SCALE GENOMIC DNA]</scope>
    <source>
        <strain evidence="4 5">JCM 23209</strain>
    </source>
</reference>
<sequence>MKSYLDLIDQTFYFPTAEFRIESNSLFFNDIPLEEIIRKYGTPLKISYLPKISYQIQQSKIAFQEAFKKLGYSGKYIYCYCTKSSHFKFILNEVLKNDCYLETSSTYDIDILWKLYHDGRIHKDFLVVCNGFKKEAYVRSISDMINQGFQKVTPILDNLEEVDYYINHIPGEFQVGIRVAADEEPNFDFYTSRLGIRYGDVINFYQQKLQQHKRIKLKILHFFINSGIRDTQYYWTELSKFIYKYCELHKVCPDLDTIDIGGGFPIKTSLAYNYDRIFMTEQIIETIKQICDQNQVPYPNIITEFGNYTVGESGAMIYKVIGQKLQNDKELWYMVDGSFITHIPDSWAKNQKFILLAINNWHKNYRKVHLGGITCDSDDYYNSEEHSGDVYLPAVEKGEPQYIGFFHTGAYQENLSGYGGLQHCLIPATKHIIIDKDENGNFSYELFRDEQKSDEMLRLLGY</sequence>